<evidence type="ECO:0000313" key="2">
    <source>
        <dbReference type="EMBL" id="SCC07781.1"/>
    </source>
</evidence>
<accession>A0A1C4BLG7</accession>
<keyword evidence="3" id="KW-1185">Reference proteome</keyword>
<feature type="region of interest" description="Disordered" evidence="1">
    <location>
        <begin position="1"/>
        <end position="31"/>
    </location>
</feature>
<dbReference type="AlphaFoldDB" id="A0A1C4BLG7"/>
<evidence type="ECO:0000256" key="1">
    <source>
        <dbReference type="SAM" id="MobiDB-lite"/>
    </source>
</evidence>
<proteinExistence type="predicted"/>
<gene>
    <name evidence="2" type="ORF">GA0061070_100853</name>
</gene>
<evidence type="ECO:0000313" key="3">
    <source>
        <dbReference type="Proteomes" id="UP000198515"/>
    </source>
</evidence>
<dbReference type="Proteomes" id="UP000198515">
    <property type="component" value="Unassembled WGS sequence"/>
</dbReference>
<reference evidence="3" key="1">
    <citation type="submission" date="2016-08" db="EMBL/GenBank/DDBJ databases">
        <authorList>
            <person name="Varghese N."/>
            <person name="Submissions Spin"/>
        </authorList>
    </citation>
    <scope>NUCLEOTIDE SEQUENCE [LARGE SCALE GENOMIC DNA]</scope>
    <source>
        <strain evidence="3">REICA_142</strain>
    </source>
</reference>
<organism evidence="2 3">
    <name type="scientific">Kosakonia oryziphila</name>
    <dbReference type="NCBI Taxonomy" id="1005667"/>
    <lineage>
        <taxon>Bacteria</taxon>
        <taxon>Pseudomonadati</taxon>
        <taxon>Pseudomonadota</taxon>
        <taxon>Gammaproteobacteria</taxon>
        <taxon>Enterobacterales</taxon>
        <taxon>Enterobacteriaceae</taxon>
        <taxon>Kosakonia</taxon>
    </lineage>
</organism>
<feature type="compositionally biased region" description="Polar residues" evidence="1">
    <location>
        <begin position="1"/>
        <end position="16"/>
    </location>
</feature>
<sequence>MSKGSVHQTFGSFRNMTSRERDKGSCRAPLANPRGPAGNRCCALHSPPTHLPAVGSTRRPVSFHLWSPSMASRPCHLRFGSPISAGTQPLAVRVVPKNSLDMAVCALVIGRVSAAMRQNYQQSALGTRPAHFSPNDKKIWLMRMQHIER</sequence>
<protein>
    <submittedName>
        <fullName evidence="2">Uncharacterized protein</fullName>
    </submittedName>
</protein>
<name>A0A1C4BLG7_9ENTR</name>
<dbReference type="EMBL" id="FMBC01000008">
    <property type="protein sequence ID" value="SCC07781.1"/>
    <property type="molecule type" value="Genomic_DNA"/>
</dbReference>